<proteinExistence type="predicted"/>
<feature type="non-terminal residue" evidence="1">
    <location>
        <position position="1"/>
    </location>
</feature>
<protein>
    <recommendedName>
        <fullName evidence="3">Reverse transcriptase domain-containing protein</fullName>
    </recommendedName>
</protein>
<dbReference type="EMBL" id="ASHM01146905">
    <property type="protein sequence ID" value="PNX62317.1"/>
    <property type="molecule type" value="Genomic_DNA"/>
</dbReference>
<accession>A0A2K3K7Q1</accession>
<feature type="non-terminal residue" evidence="1">
    <location>
        <position position="112"/>
    </location>
</feature>
<reference evidence="1 2" key="1">
    <citation type="journal article" date="2014" name="Am. J. Bot.">
        <title>Genome assembly and annotation for red clover (Trifolium pratense; Fabaceae).</title>
        <authorList>
            <person name="Istvanek J."/>
            <person name="Jaros M."/>
            <person name="Krenek A."/>
            <person name="Repkova J."/>
        </authorList>
    </citation>
    <scope>NUCLEOTIDE SEQUENCE [LARGE SCALE GENOMIC DNA]</scope>
    <source>
        <strain evidence="2">cv. Tatra</strain>
        <tissue evidence="1">Young leaves</tissue>
    </source>
</reference>
<gene>
    <name evidence="1" type="ORF">L195_g061088</name>
</gene>
<name>A0A2K3K7Q1_TRIPR</name>
<sequence>ALDIPAVPTKPSIEQPPSLELKPLPENLKYAYLEENEKLPVILSSNLDCEQEEKLSKVLKQHKKAIRWTLADIPGISPTMCMHRIHLKEEAKVVRQPQRRLDPLILDVVKKE</sequence>
<organism evidence="1 2">
    <name type="scientific">Trifolium pratense</name>
    <name type="common">Red clover</name>
    <dbReference type="NCBI Taxonomy" id="57577"/>
    <lineage>
        <taxon>Eukaryota</taxon>
        <taxon>Viridiplantae</taxon>
        <taxon>Streptophyta</taxon>
        <taxon>Embryophyta</taxon>
        <taxon>Tracheophyta</taxon>
        <taxon>Spermatophyta</taxon>
        <taxon>Magnoliopsida</taxon>
        <taxon>eudicotyledons</taxon>
        <taxon>Gunneridae</taxon>
        <taxon>Pentapetalae</taxon>
        <taxon>rosids</taxon>
        <taxon>fabids</taxon>
        <taxon>Fabales</taxon>
        <taxon>Fabaceae</taxon>
        <taxon>Papilionoideae</taxon>
        <taxon>50 kb inversion clade</taxon>
        <taxon>NPAAA clade</taxon>
        <taxon>Hologalegina</taxon>
        <taxon>IRL clade</taxon>
        <taxon>Trifolieae</taxon>
        <taxon>Trifolium</taxon>
    </lineage>
</organism>
<dbReference type="Proteomes" id="UP000236291">
    <property type="component" value="Unassembled WGS sequence"/>
</dbReference>
<reference evidence="1 2" key="2">
    <citation type="journal article" date="2017" name="Front. Plant Sci.">
        <title>Gene Classification and Mining of Molecular Markers Useful in Red Clover (Trifolium pratense) Breeding.</title>
        <authorList>
            <person name="Istvanek J."/>
            <person name="Dluhosova J."/>
            <person name="Dluhos P."/>
            <person name="Patkova L."/>
            <person name="Nedelnik J."/>
            <person name="Repkova J."/>
        </authorList>
    </citation>
    <scope>NUCLEOTIDE SEQUENCE [LARGE SCALE GENOMIC DNA]</scope>
    <source>
        <strain evidence="2">cv. Tatra</strain>
        <tissue evidence="1">Young leaves</tissue>
    </source>
</reference>
<evidence type="ECO:0008006" key="3">
    <source>
        <dbReference type="Google" id="ProtNLM"/>
    </source>
</evidence>
<dbReference type="AlphaFoldDB" id="A0A2K3K7Q1"/>
<comment type="caution">
    <text evidence="1">The sequence shown here is derived from an EMBL/GenBank/DDBJ whole genome shotgun (WGS) entry which is preliminary data.</text>
</comment>
<evidence type="ECO:0000313" key="2">
    <source>
        <dbReference type="Proteomes" id="UP000236291"/>
    </source>
</evidence>
<evidence type="ECO:0000313" key="1">
    <source>
        <dbReference type="EMBL" id="PNX62317.1"/>
    </source>
</evidence>